<sequence length="209" mass="22890">MANPSESRADQLLRLAAELFAARGYPAVGMGAIGEAAGISGPAVYRYFPSKQSLLEAVCDRAMDRMLDAATRAVDEYDEADPRLALEALVTLHVGFAVDDRVELGVWVREQRHLTAEMRQSLRTRSRAYEMPWRSVVGQLRPDLDTDEVAFAVYSAIAMLNNSTVAPTELPNHRLRTILRRMTLSALLVRRAPGALSVEHDAATGVAGV</sequence>
<evidence type="ECO:0000256" key="2">
    <source>
        <dbReference type="ARBA" id="ARBA00023125"/>
    </source>
</evidence>
<dbReference type="PRINTS" id="PR00455">
    <property type="entry name" value="HTHTETR"/>
</dbReference>
<dbReference type="Pfam" id="PF17932">
    <property type="entry name" value="TetR_C_24"/>
    <property type="match status" value="1"/>
</dbReference>
<keyword evidence="7" id="KW-1185">Reference proteome</keyword>
<dbReference type="InterPro" id="IPR001647">
    <property type="entry name" value="HTH_TetR"/>
</dbReference>
<dbReference type="SUPFAM" id="SSF46689">
    <property type="entry name" value="Homeodomain-like"/>
    <property type="match status" value="1"/>
</dbReference>
<accession>A0ABN2NNH6</accession>
<gene>
    <name evidence="6" type="ORF">GCM10009836_64950</name>
</gene>
<evidence type="ECO:0000256" key="4">
    <source>
        <dbReference type="PROSITE-ProRule" id="PRU00335"/>
    </source>
</evidence>
<dbReference type="Gene3D" id="1.10.357.10">
    <property type="entry name" value="Tetracycline Repressor, domain 2"/>
    <property type="match status" value="1"/>
</dbReference>
<evidence type="ECO:0000256" key="3">
    <source>
        <dbReference type="ARBA" id="ARBA00023163"/>
    </source>
</evidence>
<evidence type="ECO:0000256" key="1">
    <source>
        <dbReference type="ARBA" id="ARBA00023015"/>
    </source>
</evidence>
<dbReference type="InterPro" id="IPR050109">
    <property type="entry name" value="HTH-type_TetR-like_transc_reg"/>
</dbReference>
<comment type="caution">
    <text evidence="6">The sequence shown here is derived from an EMBL/GenBank/DDBJ whole genome shotgun (WGS) entry which is preliminary data.</text>
</comment>
<organism evidence="6 7">
    <name type="scientific">Pseudonocardia ailaonensis</name>
    <dbReference type="NCBI Taxonomy" id="367279"/>
    <lineage>
        <taxon>Bacteria</taxon>
        <taxon>Bacillati</taxon>
        <taxon>Actinomycetota</taxon>
        <taxon>Actinomycetes</taxon>
        <taxon>Pseudonocardiales</taxon>
        <taxon>Pseudonocardiaceae</taxon>
        <taxon>Pseudonocardia</taxon>
    </lineage>
</organism>
<protein>
    <submittedName>
        <fullName evidence="6">TetR/AcrR family transcriptional regulator</fullName>
    </submittedName>
</protein>
<keyword evidence="2 4" id="KW-0238">DNA-binding</keyword>
<dbReference type="InterPro" id="IPR009057">
    <property type="entry name" value="Homeodomain-like_sf"/>
</dbReference>
<proteinExistence type="predicted"/>
<dbReference type="InterPro" id="IPR041490">
    <property type="entry name" value="KstR2_TetR_C"/>
</dbReference>
<keyword evidence="1" id="KW-0805">Transcription regulation</keyword>
<evidence type="ECO:0000259" key="5">
    <source>
        <dbReference type="PROSITE" id="PS50977"/>
    </source>
</evidence>
<dbReference type="InterPro" id="IPR036271">
    <property type="entry name" value="Tet_transcr_reg_TetR-rel_C_sf"/>
</dbReference>
<dbReference type="PANTHER" id="PTHR30055">
    <property type="entry name" value="HTH-TYPE TRANSCRIPTIONAL REGULATOR RUTR"/>
    <property type="match status" value="1"/>
</dbReference>
<name>A0ABN2NNH6_9PSEU</name>
<dbReference type="SUPFAM" id="SSF48498">
    <property type="entry name" value="Tetracyclin repressor-like, C-terminal domain"/>
    <property type="match status" value="1"/>
</dbReference>
<dbReference type="PANTHER" id="PTHR30055:SF234">
    <property type="entry name" value="HTH-TYPE TRANSCRIPTIONAL REGULATOR BETI"/>
    <property type="match status" value="1"/>
</dbReference>
<dbReference type="EMBL" id="BAAAQK010000028">
    <property type="protein sequence ID" value="GAA1874812.1"/>
    <property type="molecule type" value="Genomic_DNA"/>
</dbReference>
<dbReference type="Pfam" id="PF00440">
    <property type="entry name" value="TetR_N"/>
    <property type="match status" value="1"/>
</dbReference>
<dbReference type="Proteomes" id="UP001500449">
    <property type="component" value="Unassembled WGS sequence"/>
</dbReference>
<feature type="DNA-binding region" description="H-T-H motif" evidence="4">
    <location>
        <begin position="29"/>
        <end position="48"/>
    </location>
</feature>
<feature type="domain" description="HTH tetR-type" evidence="5">
    <location>
        <begin position="6"/>
        <end position="66"/>
    </location>
</feature>
<keyword evidence="3" id="KW-0804">Transcription</keyword>
<reference evidence="6 7" key="1">
    <citation type="journal article" date="2019" name="Int. J. Syst. Evol. Microbiol.">
        <title>The Global Catalogue of Microorganisms (GCM) 10K type strain sequencing project: providing services to taxonomists for standard genome sequencing and annotation.</title>
        <authorList>
            <consortium name="The Broad Institute Genomics Platform"/>
            <consortium name="The Broad Institute Genome Sequencing Center for Infectious Disease"/>
            <person name="Wu L."/>
            <person name="Ma J."/>
        </authorList>
    </citation>
    <scope>NUCLEOTIDE SEQUENCE [LARGE SCALE GENOMIC DNA]</scope>
    <source>
        <strain evidence="6 7">JCM 16009</strain>
    </source>
</reference>
<dbReference type="Gene3D" id="1.10.10.60">
    <property type="entry name" value="Homeodomain-like"/>
    <property type="match status" value="1"/>
</dbReference>
<dbReference type="RefSeq" id="WP_344426048.1">
    <property type="nucleotide sequence ID" value="NZ_BAAAQK010000028.1"/>
</dbReference>
<evidence type="ECO:0000313" key="6">
    <source>
        <dbReference type="EMBL" id="GAA1874812.1"/>
    </source>
</evidence>
<dbReference type="PROSITE" id="PS50977">
    <property type="entry name" value="HTH_TETR_2"/>
    <property type="match status" value="1"/>
</dbReference>
<evidence type="ECO:0000313" key="7">
    <source>
        <dbReference type="Proteomes" id="UP001500449"/>
    </source>
</evidence>